<sequence length="458" mass="49508">MAFIINEDHWAFLEDIEAPMWVDLTLEANSNNHDYCSDDKWFYTSHQFHQCSASQLKSAFSHSGDGGSTLDFDLIGPSSPKLPASVSKSRGKHYKSKKWKGDKQDFSFDKPHPVKVLTGKSSLMKLGPRDKMKHKSSSIPKKTSISGSSIVTERSLSGNAVSNCSNNRSTCGDLGSSLSSDANKTVDTNPTSTVTSETESGYQKMLKAIDVSSQAFGHPSGLLSVTKISLRRSFIARRATRVEINNDGKHSTGRNSASSKSSVGSSSNPRHYVRNSTATSVRPKEITPDSRNVGRMIYVAKSKVNSPGIPPVKIEERTSNNRRGGQANTAKSTCQEAAKQKVLYRPSRTKALVPSRVNEQDSTVAATKAKKKPGIVATKSNILVGDGKENVAGKMPASQKKCNGRDVVAGGGVAGQKGTKPSLSGRNDIAGNVRLKGKGRNQSNLERPRNSTQRVHFR</sequence>
<comment type="caution">
    <text evidence="2">The sequence shown here is derived from an EMBL/GenBank/DDBJ whole genome shotgun (WGS) entry which is preliminary data.</text>
</comment>
<dbReference type="Gramene" id="FCD_00027115-RA">
    <property type="protein sequence ID" value="FCD_00027115-RA:cds"/>
    <property type="gene ID" value="FCD_00027115"/>
</dbReference>
<protein>
    <submittedName>
        <fullName evidence="2">Uncharacterized protein</fullName>
    </submittedName>
</protein>
<evidence type="ECO:0000313" key="2">
    <source>
        <dbReference type="EMBL" id="GMN63121.1"/>
    </source>
</evidence>
<feature type="region of interest" description="Disordered" evidence="1">
    <location>
        <begin position="245"/>
        <end position="289"/>
    </location>
</feature>
<feature type="compositionally biased region" description="Low complexity" evidence="1">
    <location>
        <begin position="137"/>
        <end position="150"/>
    </location>
</feature>
<feature type="compositionally biased region" description="Polar residues" evidence="1">
    <location>
        <begin position="321"/>
        <end position="335"/>
    </location>
</feature>
<reference evidence="2" key="1">
    <citation type="submission" date="2023-07" db="EMBL/GenBank/DDBJ databases">
        <title>draft genome sequence of fig (Ficus carica).</title>
        <authorList>
            <person name="Takahashi T."/>
            <person name="Nishimura K."/>
        </authorList>
    </citation>
    <scope>NUCLEOTIDE SEQUENCE</scope>
</reference>
<evidence type="ECO:0000256" key="1">
    <source>
        <dbReference type="SAM" id="MobiDB-lite"/>
    </source>
</evidence>
<dbReference type="Proteomes" id="UP001187192">
    <property type="component" value="Unassembled WGS sequence"/>
</dbReference>
<proteinExistence type="predicted"/>
<feature type="compositionally biased region" description="Low complexity" evidence="1">
    <location>
        <begin position="256"/>
        <end position="267"/>
    </location>
</feature>
<dbReference type="AlphaFoldDB" id="A0AA88E011"/>
<feature type="region of interest" description="Disordered" evidence="1">
    <location>
        <begin position="308"/>
        <end position="337"/>
    </location>
</feature>
<dbReference type="EMBL" id="BTGU01000142">
    <property type="protein sequence ID" value="GMN63121.1"/>
    <property type="molecule type" value="Genomic_DNA"/>
</dbReference>
<organism evidence="2 3">
    <name type="scientific">Ficus carica</name>
    <name type="common">Common fig</name>
    <dbReference type="NCBI Taxonomy" id="3494"/>
    <lineage>
        <taxon>Eukaryota</taxon>
        <taxon>Viridiplantae</taxon>
        <taxon>Streptophyta</taxon>
        <taxon>Embryophyta</taxon>
        <taxon>Tracheophyta</taxon>
        <taxon>Spermatophyta</taxon>
        <taxon>Magnoliopsida</taxon>
        <taxon>eudicotyledons</taxon>
        <taxon>Gunneridae</taxon>
        <taxon>Pentapetalae</taxon>
        <taxon>rosids</taxon>
        <taxon>fabids</taxon>
        <taxon>Rosales</taxon>
        <taxon>Moraceae</taxon>
        <taxon>Ficeae</taxon>
        <taxon>Ficus</taxon>
    </lineage>
</organism>
<feature type="region of interest" description="Disordered" evidence="1">
    <location>
        <begin position="175"/>
        <end position="199"/>
    </location>
</feature>
<feature type="region of interest" description="Disordered" evidence="1">
    <location>
        <begin position="394"/>
        <end position="458"/>
    </location>
</feature>
<accession>A0AA88E011</accession>
<gene>
    <name evidence="2" type="ORF">TIFTF001_032188</name>
</gene>
<evidence type="ECO:0000313" key="3">
    <source>
        <dbReference type="Proteomes" id="UP001187192"/>
    </source>
</evidence>
<name>A0AA88E011_FICCA</name>
<feature type="compositionally biased region" description="Polar residues" evidence="1">
    <location>
        <begin position="440"/>
        <end position="458"/>
    </location>
</feature>
<feature type="region of interest" description="Disordered" evidence="1">
    <location>
        <begin position="126"/>
        <end position="150"/>
    </location>
</feature>
<keyword evidence="3" id="KW-1185">Reference proteome</keyword>